<dbReference type="AlphaFoldDB" id="A0A803PQY0"/>
<dbReference type="Gramene" id="evm.model.05.564">
    <property type="protein sequence ID" value="cds.evm.model.05.564"/>
    <property type="gene ID" value="evm.TU.05.564"/>
</dbReference>
<sequence length="79" mass="9291">MWWSSSRIMKFLKSAAFDRCQDLMLPCLDVAPMDEIGISIDERNQASIPCEDAVMKDVQLREREEEKRNWKMQSVIIIN</sequence>
<dbReference type="EnsemblPlants" id="evm.model.05.564">
    <property type="protein sequence ID" value="cds.evm.model.05.564"/>
    <property type="gene ID" value="evm.TU.05.564"/>
</dbReference>
<evidence type="ECO:0000313" key="1">
    <source>
        <dbReference type="EnsemblPlants" id="cds.evm.model.05.564"/>
    </source>
</evidence>
<reference evidence="1" key="1">
    <citation type="submission" date="2018-11" db="EMBL/GenBank/DDBJ databases">
        <authorList>
            <person name="Grassa J C."/>
        </authorList>
    </citation>
    <scope>NUCLEOTIDE SEQUENCE [LARGE SCALE GENOMIC DNA]</scope>
</reference>
<dbReference type="EMBL" id="UZAU01000430">
    <property type="status" value="NOT_ANNOTATED_CDS"/>
    <property type="molecule type" value="Genomic_DNA"/>
</dbReference>
<organism evidence="1 2">
    <name type="scientific">Cannabis sativa</name>
    <name type="common">Hemp</name>
    <name type="synonym">Marijuana</name>
    <dbReference type="NCBI Taxonomy" id="3483"/>
    <lineage>
        <taxon>Eukaryota</taxon>
        <taxon>Viridiplantae</taxon>
        <taxon>Streptophyta</taxon>
        <taxon>Embryophyta</taxon>
        <taxon>Tracheophyta</taxon>
        <taxon>Spermatophyta</taxon>
        <taxon>Magnoliopsida</taxon>
        <taxon>eudicotyledons</taxon>
        <taxon>Gunneridae</taxon>
        <taxon>Pentapetalae</taxon>
        <taxon>rosids</taxon>
        <taxon>fabids</taxon>
        <taxon>Rosales</taxon>
        <taxon>Cannabaceae</taxon>
        <taxon>Cannabis</taxon>
    </lineage>
</organism>
<protein>
    <submittedName>
        <fullName evidence="1">Uncharacterized protein</fullName>
    </submittedName>
</protein>
<evidence type="ECO:0000313" key="2">
    <source>
        <dbReference type="Proteomes" id="UP000596661"/>
    </source>
</evidence>
<keyword evidence="2" id="KW-1185">Reference proteome</keyword>
<dbReference type="Proteomes" id="UP000596661">
    <property type="component" value="Chromosome 5"/>
</dbReference>
<reference evidence="1" key="2">
    <citation type="submission" date="2021-03" db="UniProtKB">
        <authorList>
            <consortium name="EnsemblPlants"/>
        </authorList>
    </citation>
    <scope>IDENTIFICATION</scope>
</reference>
<name>A0A803PQY0_CANSA</name>
<proteinExistence type="predicted"/>
<accession>A0A803PQY0</accession>